<evidence type="ECO:0000313" key="4">
    <source>
        <dbReference type="Proteomes" id="UP000762676"/>
    </source>
</evidence>
<proteinExistence type="predicted"/>
<keyword evidence="2" id="KW-0472">Membrane</keyword>
<evidence type="ECO:0000256" key="1">
    <source>
        <dbReference type="SAM" id="MobiDB-lite"/>
    </source>
</evidence>
<feature type="region of interest" description="Disordered" evidence="1">
    <location>
        <begin position="38"/>
        <end position="59"/>
    </location>
</feature>
<dbReference type="AlphaFoldDB" id="A0AAV4G5G0"/>
<accession>A0AAV4G5G0</accession>
<dbReference type="Proteomes" id="UP000762676">
    <property type="component" value="Unassembled WGS sequence"/>
</dbReference>
<dbReference type="EMBL" id="BMAT01011844">
    <property type="protein sequence ID" value="GFR80223.1"/>
    <property type="molecule type" value="Genomic_DNA"/>
</dbReference>
<keyword evidence="2" id="KW-1133">Transmembrane helix</keyword>
<feature type="compositionally biased region" description="Low complexity" evidence="1">
    <location>
        <begin position="47"/>
        <end position="59"/>
    </location>
</feature>
<organism evidence="3 4">
    <name type="scientific">Elysia marginata</name>
    <dbReference type="NCBI Taxonomy" id="1093978"/>
    <lineage>
        <taxon>Eukaryota</taxon>
        <taxon>Metazoa</taxon>
        <taxon>Spiralia</taxon>
        <taxon>Lophotrochozoa</taxon>
        <taxon>Mollusca</taxon>
        <taxon>Gastropoda</taxon>
        <taxon>Heterobranchia</taxon>
        <taxon>Euthyneura</taxon>
        <taxon>Panpulmonata</taxon>
        <taxon>Sacoglossa</taxon>
        <taxon>Placobranchoidea</taxon>
        <taxon>Plakobranchidae</taxon>
        <taxon>Elysia</taxon>
    </lineage>
</organism>
<protein>
    <recommendedName>
        <fullName evidence="5">Transmembrane protein</fullName>
    </recommendedName>
</protein>
<gene>
    <name evidence="3" type="ORF">ElyMa_005893500</name>
</gene>
<evidence type="ECO:0008006" key="5">
    <source>
        <dbReference type="Google" id="ProtNLM"/>
    </source>
</evidence>
<sequence>MYAMLSIAPFCVGGQFCLQFLVFGRKKNKKMKEYYCSSRPSTGYSGSSSSSTSSRSSSRLVVVVVVVVVVVIVVVVIIIIKERERQRQREK</sequence>
<evidence type="ECO:0000313" key="3">
    <source>
        <dbReference type="EMBL" id="GFR80223.1"/>
    </source>
</evidence>
<reference evidence="3 4" key="1">
    <citation type="journal article" date="2021" name="Elife">
        <title>Chloroplast acquisition without the gene transfer in kleptoplastic sea slugs, Plakobranchus ocellatus.</title>
        <authorList>
            <person name="Maeda T."/>
            <person name="Takahashi S."/>
            <person name="Yoshida T."/>
            <person name="Shimamura S."/>
            <person name="Takaki Y."/>
            <person name="Nagai Y."/>
            <person name="Toyoda A."/>
            <person name="Suzuki Y."/>
            <person name="Arimoto A."/>
            <person name="Ishii H."/>
            <person name="Satoh N."/>
            <person name="Nishiyama T."/>
            <person name="Hasebe M."/>
            <person name="Maruyama T."/>
            <person name="Minagawa J."/>
            <person name="Obokata J."/>
            <person name="Shigenobu S."/>
        </authorList>
    </citation>
    <scope>NUCLEOTIDE SEQUENCE [LARGE SCALE GENOMIC DNA]</scope>
</reference>
<feature type="transmembrane region" description="Helical" evidence="2">
    <location>
        <begin position="60"/>
        <end position="80"/>
    </location>
</feature>
<name>A0AAV4G5G0_9GAST</name>
<comment type="caution">
    <text evidence="3">The sequence shown here is derived from an EMBL/GenBank/DDBJ whole genome shotgun (WGS) entry which is preliminary data.</text>
</comment>
<keyword evidence="2" id="KW-0812">Transmembrane</keyword>
<feature type="transmembrane region" description="Helical" evidence="2">
    <location>
        <begin position="6"/>
        <end position="24"/>
    </location>
</feature>
<keyword evidence="4" id="KW-1185">Reference proteome</keyword>
<evidence type="ECO:0000256" key="2">
    <source>
        <dbReference type="SAM" id="Phobius"/>
    </source>
</evidence>